<dbReference type="Pfam" id="PF10910">
    <property type="entry name" value="Phage_gene29"/>
    <property type="match status" value="1"/>
</dbReference>
<proteinExistence type="predicted"/>
<dbReference type="RefSeq" id="WP_101678994.1">
    <property type="nucleotide sequence ID" value="NZ_CP136958.1"/>
</dbReference>
<accession>A0AAF1BXZ2</accession>
<dbReference type="KEGG" id="cpyr:CYJ47_06330"/>
<dbReference type="Proteomes" id="UP000234560">
    <property type="component" value="Chromosome"/>
</dbReference>
<name>A0AAF1BXZ2_9CORY</name>
<evidence type="ECO:0000313" key="1">
    <source>
        <dbReference type="EMBL" id="WOT03366.1"/>
    </source>
</evidence>
<reference evidence="1" key="1">
    <citation type="submission" date="2017-12" db="EMBL/GenBank/DDBJ databases">
        <authorList>
            <person name="Thomas-White K."/>
            <person name="Wolfe A.J."/>
        </authorList>
    </citation>
    <scope>NUCLEOTIDE SEQUENCE</scope>
    <source>
        <strain evidence="1">UMB0763</strain>
    </source>
</reference>
<evidence type="ECO:0000313" key="2">
    <source>
        <dbReference type="Proteomes" id="UP000234560"/>
    </source>
</evidence>
<dbReference type="InterPro" id="IPR021226">
    <property type="entry name" value="Phage_gene29"/>
</dbReference>
<organism evidence="1 2">
    <name type="scientific">Corynebacterium pyruviciproducens</name>
    <dbReference type="NCBI Taxonomy" id="598660"/>
    <lineage>
        <taxon>Bacteria</taxon>
        <taxon>Bacillati</taxon>
        <taxon>Actinomycetota</taxon>
        <taxon>Actinomycetes</taxon>
        <taxon>Mycobacteriales</taxon>
        <taxon>Corynebacteriaceae</taxon>
        <taxon>Corynebacterium</taxon>
    </lineage>
</organism>
<protein>
    <submittedName>
        <fullName evidence="1">DUF2744 domain-containing protein</fullName>
    </submittedName>
</protein>
<reference evidence="1" key="2">
    <citation type="submission" date="2023-10" db="EMBL/GenBank/DDBJ databases">
        <authorList>
            <person name="Choi B."/>
        </authorList>
    </citation>
    <scope>NUCLEOTIDE SEQUENCE</scope>
    <source>
        <strain evidence="1">UMB0763</strain>
    </source>
</reference>
<sequence>MWLQSDCDHENPEERFLWAFQNLEFKGFPVGFPEEVLRQWSKHLCECGFVHDPSRQVIHFQPPVRGQGHPLNMSGEWVPVEQKIQEPVVSVLANLSGGELADLVGELRESGVID</sequence>
<dbReference type="EMBL" id="CP136958">
    <property type="protein sequence ID" value="WOT03366.1"/>
    <property type="molecule type" value="Genomic_DNA"/>
</dbReference>
<dbReference type="AlphaFoldDB" id="A0AAF1BXZ2"/>
<gene>
    <name evidence="1" type="ORF">CYJ47_06330</name>
</gene>